<accession>A0A255YR39</accession>
<dbReference type="EMBL" id="NOXU01000032">
    <property type="protein sequence ID" value="OYQ31662.1"/>
    <property type="molecule type" value="Genomic_DNA"/>
</dbReference>
<dbReference type="InterPro" id="IPR050300">
    <property type="entry name" value="GDXG_lipolytic_enzyme"/>
</dbReference>
<comment type="similarity">
    <text evidence="1">Belongs to the 'GDXG' lipolytic enzyme family.</text>
</comment>
<dbReference type="InterPro" id="IPR029058">
    <property type="entry name" value="AB_hydrolase_fold"/>
</dbReference>
<evidence type="ECO:0000256" key="2">
    <source>
        <dbReference type="ARBA" id="ARBA00022801"/>
    </source>
</evidence>
<dbReference type="PANTHER" id="PTHR48081">
    <property type="entry name" value="AB HYDROLASE SUPERFAMILY PROTEIN C4A8.06C"/>
    <property type="match status" value="1"/>
</dbReference>
<gene>
    <name evidence="5" type="ORF">CHU95_21230</name>
</gene>
<dbReference type="RefSeq" id="WP_094458343.1">
    <property type="nucleotide sequence ID" value="NZ_NOXU01000032.1"/>
</dbReference>
<feature type="domain" description="Alpha/beta hydrolase fold-3" evidence="4">
    <location>
        <begin position="83"/>
        <end position="288"/>
    </location>
</feature>
<evidence type="ECO:0000313" key="5">
    <source>
        <dbReference type="EMBL" id="OYQ31662.1"/>
    </source>
</evidence>
<dbReference type="GO" id="GO:0016787">
    <property type="term" value="F:hydrolase activity"/>
    <property type="evidence" value="ECO:0007669"/>
    <property type="project" value="UniProtKB-KW"/>
</dbReference>
<proteinExistence type="inferred from homology"/>
<dbReference type="PANTHER" id="PTHR48081:SF8">
    <property type="entry name" value="ALPHA_BETA HYDROLASE FOLD-3 DOMAIN-CONTAINING PROTEIN-RELATED"/>
    <property type="match status" value="1"/>
</dbReference>
<sequence length="322" mass="33766">MTNLDPAIAGMLAHINGLGQPDMADLPVDVIRAVMTENCRRMEAPPPSEPLTVQTVSLTGATGPLEGRLYRSAGGGEGPATAILYFHGGGFVAGGLDSHEMACRRLATLSGMPVLAATYRLAPEHPLPAAHDDALAILAQIGQQGPTWGLAPDQVIIAGDSAGANLALATALDAPPDGPRVAGILMFYPVVSFVRQFPGRARLGRDYLLTERSMQTFTALALPDPVGRGDARYNFLERGPMGHCAPVMLLTAGFDPLGEEGEALADRLLADGVSVTHRHCPSMIHAFIHMTGVTPAVEPLLSEAADWCRQTLKSDGSAVLSP</sequence>
<evidence type="ECO:0000313" key="6">
    <source>
        <dbReference type="Proteomes" id="UP000216998"/>
    </source>
</evidence>
<evidence type="ECO:0000256" key="1">
    <source>
        <dbReference type="ARBA" id="ARBA00010515"/>
    </source>
</evidence>
<dbReference type="OrthoDB" id="9806180at2"/>
<reference evidence="5 6" key="1">
    <citation type="submission" date="2017-07" db="EMBL/GenBank/DDBJ databases">
        <title>Niveispirillum cyanobacteriorum sp. nov., isolated from cyanobacterial aggregates in a eutrophic lake.</title>
        <authorList>
            <person name="Cai H."/>
        </authorList>
    </citation>
    <scope>NUCLEOTIDE SEQUENCE [LARGE SCALE GENOMIC DNA]</scope>
    <source>
        <strain evidence="6">TH1-14</strain>
    </source>
</reference>
<evidence type="ECO:0000259" key="4">
    <source>
        <dbReference type="Pfam" id="PF07859"/>
    </source>
</evidence>
<dbReference type="PROSITE" id="PS01174">
    <property type="entry name" value="LIPASE_GDXG_SER"/>
    <property type="match status" value="1"/>
</dbReference>
<keyword evidence="6" id="KW-1185">Reference proteome</keyword>
<dbReference type="Proteomes" id="UP000216998">
    <property type="component" value="Unassembled WGS sequence"/>
</dbReference>
<organism evidence="5 6">
    <name type="scientific">Niveispirillum lacus</name>
    <dbReference type="NCBI Taxonomy" id="1981099"/>
    <lineage>
        <taxon>Bacteria</taxon>
        <taxon>Pseudomonadati</taxon>
        <taxon>Pseudomonadota</taxon>
        <taxon>Alphaproteobacteria</taxon>
        <taxon>Rhodospirillales</taxon>
        <taxon>Azospirillaceae</taxon>
        <taxon>Niveispirillum</taxon>
    </lineage>
</organism>
<keyword evidence="2" id="KW-0378">Hydrolase</keyword>
<comment type="caution">
    <text evidence="5">The sequence shown here is derived from an EMBL/GenBank/DDBJ whole genome shotgun (WGS) entry which is preliminary data.</text>
</comment>
<dbReference type="InterPro" id="IPR013094">
    <property type="entry name" value="AB_hydrolase_3"/>
</dbReference>
<dbReference type="InterPro" id="IPR033140">
    <property type="entry name" value="Lipase_GDXG_put_SER_AS"/>
</dbReference>
<protein>
    <recommendedName>
        <fullName evidence="4">Alpha/beta hydrolase fold-3 domain-containing protein</fullName>
    </recommendedName>
</protein>
<feature type="active site" evidence="3">
    <location>
        <position position="161"/>
    </location>
</feature>
<dbReference type="SUPFAM" id="SSF53474">
    <property type="entry name" value="alpha/beta-Hydrolases"/>
    <property type="match status" value="1"/>
</dbReference>
<dbReference type="Pfam" id="PF07859">
    <property type="entry name" value="Abhydrolase_3"/>
    <property type="match status" value="1"/>
</dbReference>
<dbReference type="Gene3D" id="3.40.50.1820">
    <property type="entry name" value="alpha/beta hydrolase"/>
    <property type="match status" value="1"/>
</dbReference>
<evidence type="ECO:0000256" key="3">
    <source>
        <dbReference type="PROSITE-ProRule" id="PRU10038"/>
    </source>
</evidence>
<name>A0A255YR39_9PROT</name>
<dbReference type="AlphaFoldDB" id="A0A255YR39"/>